<name>A0A8D8VMP9_9HEMI</name>
<evidence type="ECO:0000313" key="1">
    <source>
        <dbReference type="EMBL" id="CAG6629102.1"/>
    </source>
</evidence>
<accession>A0A8D8VMP9</accession>
<organism evidence="1">
    <name type="scientific">Cacopsylla melanoneura</name>
    <dbReference type="NCBI Taxonomy" id="428564"/>
    <lineage>
        <taxon>Eukaryota</taxon>
        <taxon>Metazoa</taxon>
        <taxon>Ecdysozoa</taxon>
        <taxon>Arthropoda</taxon>
        <taxon>Hexapoda</taxon>
        <taxon>Insecta</taxon>
        <taxon>Pterygota</taxon>
        <taxon>Neoptera</taxon>
        <taxon>Paraneoptera</taxon>
        <taxon>Hemiptera</taxon>
        <taxon>Sternorrhyncha</taxon>
        <taxon>Psylloidea</taxon>
        <taxon>Psyllidae</taxon>
        <taxon>Psyllinae</taxon>
        <taxon>Cacopsylla</taxon>
    </lineage>
</organism>
<dbReference type="EMBL" id="HBUF01069706">
    <property type="protein sequence ID" value="CAG6629102.1"/>
    <property type="molecule type" value="Transcribed_RNA"/>
</dbReference>
<sequence length="127" mass="14276">MPEFSSDKDTSEFASKLSTSPVSLFVWTHRNTLTSPSSHRLAVVALAVSRGRTCASSLRLLLLLLRKMKSKQCVVMFMRKLCFLSASRVVVEAMCIALYQLNANKILSYFVFTYVYNIKKIPSCVPS</sequence>
<dbReference type="AlphaFoldDB" id="A0A8D8VMP9"/>
<reference evidence="1" key="1">
    <citation type="submission" date="2021-05" db="EMBL/GenBank/DDBJ databases">
        <authorList>
            <person name="Alioto T."/>
            <person name="Alioto T."/>
            <person name="Gomez Garrido J."/>
        </authorList>
    </citation>
    <scope>NUCLEOTIDE SEQUENCE</scope>
</reference>
<protein>
    <submittedName>
        <fullName evidence="1">Uncharacterized protein</fullName>
    </submittedName>
</protein>
<proteinExistence type="predicted"/>